<proteinExistence type="predicted"/>
<keyword evidence="1" id="KW-0472">Membrane</keyword>
<accession>A0ABQ9FQG9</accession>
<dbReference type="PANTHER" id="PTHR37686:SF1">
    <property type="entry name" value="LD36006P"/>
    <property type="match status" value="1"/>
</dbReference>
<evidence type="ECO:0000256" key="1">
    <source>
        <dbReference type="SAM" id="Phobius"/>
    </source>
</evidence>
<dbReference type="Pfam" id="PF25228">
    <property type="entry name" value="Lips"/>
    <property type="match status" value="1"/>
</dbReference>
<keyword evidence="1" id="KW-1133">Transmembrane helix</keyword>
<dbReference type="InterPro" id="IPR057435">
    <property type="entry name" value="Lips"/>
</dbReference>
<name>A0ABQ9FQG9_TEGGR</name>
<dbReference type="EMBL" id="JARBDR010000214">
    <property type="protein sequence ID" value="KAJ8317953.1"/>
    <property type="molecule type" value="Genomic_DNA"/>
</dbReference>
<evidence type="ECO:0000313" key="2">
    <source>
        <dbReference type="EMBL" id="KAJ8317953.1"/>
    </source>
</evidence>
<organism evidence="2 3">
    <name type="scientific">Tegillarca granosa</name>
    <name type="common">Malaysian cockle</name>
    <name type="synonym">Anadara granosa</name>
    <dbReference type="NCBI Taxonomy" id="220873"/>
    <lineage>
        <taxon>Eukaryota</taxon>
        <taxon>Metazoa</taxon>
        <taxon>Spiralia</taxon>
        <taxon>Lophotrochozoa</taxon>
        <taxon>Mollusca</taxon>
        <taxon>Bivalvia</taxon>
        <taxon>Autobranchia</taxon>
        <taxon>Pteriomorphia</taxon>
        <taxon>Arcoida</taxon>
        <taxon>Arcoidea</taxon>
        <taxon>Arcidae</taxon>
        <taxon>Tegillarca</taxon>
    </lineage>
</organism>
<evidence type="ECO:0000313" key="3">
    <source>
        <dbReference type="Proteomes" id="UP001217089"/>
    </source>
</evidence>
<sequence>MSIMDGDGFPGLSPKRERLVFLYDAAGVSREMEDVMNSIKQLAESMLFHWKSFPIVLPPSITDVTDPVRVTPEGEKMHKGMIHFQNLFIAPTFDELEEVATDRNGALKKLTDSQLQSIWNNGEFEVPSNNFPGQVHVWRLTQLLQKGTNRANNSLLKDLALSLRLLIITARNRFNSHFFSIKQSVKGLGKGLWKILDILIGMPATAPGDVEAKIQDEHMKYLVAELDIKPNCRKEFETFCNYVKEKCAQLLLSDTKTSALHPPPIPYSYQTPSGLDIDLRLFNKDLINNCLPILSSILERGARGWHIQFRKKLMRDLQGKGLTKEEINKRVNEAIMDEYLDRVFNAICTNTELENLQQGVGNLLVAQAKAVLAMKKAVRNVQVKMIRHKEKLVAHLNATYPVKSRIQAWMNEQIEAFETDFISQNLWSAHEEAISICEEEDLKQAVYFLKRDLNFIKERESVLLKELVTIKIPRRRFTFSTRIWMPRNYIITKIHGNRRENIPTVITKNVSSLQKGKNENISFTATRYHRRMTSTRYPFWRWLNYLHRTWSWMWNSIFFFGVIVPWCSQVSLRALFYSKPFYPDLELSQYDGSLFPKESVEIKTFSSLLRSLWVNVWNSRTKFEEAPDRGFLGKSLTRHLNRFWNIILKGAVGSVLLCVCYPVLCVLGSGASILVAVTAPAWIPVVTLVVHVGFFLVFDADCPDDSNKFFTLFEAIIWRILILGCIQPVAALVSIGLVRRMGRGIWDSMMFCMVIKSRGRVPSSDGFVARRVSGPGLASNFCYQINPEQALAALEARMERDELEAWKSHVISVIKSPVQAYSKFVHQCFSPFSAMLSPDGVYKKLDTETSQYLKDLTFKVQKREEKLNTGLHPAVQRKIKLPERELKVTILQSAKMIEDFYPKRVFPKLNIRLACRKLVEVFTSNFLIPLEETDNLFELKVDHINLGRYVDMLRKGEFHDDLDLVTEVHTPAGEETVKAPHLDAEIFDPNHVYTSRNHTPLSRSKPWKRMWKNQVFDKLQIPLPISHPASIALSIYNREHDSSPINIDDVYCQRIIRATKETKKRKAA</sequence>
<reference evidence="2 3" key="1">
    <citation type="submission" date="2022-12" db="EMBL/GenBank/DDBJ databases">
        <title>Chromosome-level genome of Tegillarca granosa.</title>
        <authorList>
            <person name="Kim J."/>
        </authorList>
    </citation>
    <scope>NUCLEOTIDE SEQUENCE [LARGE SCALE GENOMIC DNA]</scope>
    <source>
        <strain evidence="2">Teg-2019</strain>
        <tissue evidence="2">Adductor muscle</tissue>
    </source>
</reference>
<feature type="transmembrane region" description="Helical" evidence="1">
    <location>
        <begin position="643"/>
        <end position="667"/>
    </location>
</feature>
<keyword evidence="3" id="KW-1185">Reference proteome</keyword>
<comment type="caution">
    <text evidence="2">The sequence shown here is derived from an EMBL/GenBank/DDBJ whole genome shotgun (WGS) entry which is preliminary data.</text>
</comment>
<keyword evidence="1" id="KW-0812">Transmembrane</keyword>
<feature type="transmembrane region" description="Helical" evidence="1">
    <location>
        <begin position="716"/>
        <end position="738"/>
    </location>
</feature>
<dbReference type="PANTHER" id="PTHR37686">
    <property type="entry name" value="LD36006P"/>
    <property type="match status" value="1"/>
</dbReference>
<gene>
    <name evidence="2" type="ORF">KUTeg_003044</name>
</gene>
<protein>
    <submittedName>
        <fullName evidence="2">Uncharacterized protein</fullName>
    </submittedName>
</protein>
<feature type="transmembrane region" description="Helical" evidence="1">
    <location>
        <begin position="674"/>
        <end position="696"/>
    </location>
</feature>
<dbReference type="Proteomes" id="UP001217089">
    <property type="component" value="Unassembled WGS sequence"/>
</dbReference>